<dbReference type="Gene3D" id="3.10.50.40">
    <property type="match status" value="1"/>
</dbReference>
<comment type="catalytic activity">
    <reaction evidence="1 4">
        <text>[protein]-peptidylproline (omega=180) = [protein]-peptidylproline (omega=0)</text>
        <dbReference type="Rhea" id="RHEA:16237"/>
        <dbReference type="Rhea" id="RHEA-COMP:10747"/>
        <dbReference type="Rhea" id="RHEA-COMP:10748"/>
        <dbReference type="ChEBI" id="CHEBI:83833"/>
        <dbReference type="ChEBI" id="CHEBI:83834"/>
        <dbReference type="EC" id="5.2.1.8"/>
    </reaction>
</comment>
<comment type="caution">
    <text evidence="8">The sequence shown here is derived from an EMBL/GenBank/DDBJ whole genome shotgun (WGS) entry which is preliminary data.</text>
</comment>
<evidence type="ECO:0000256" key="1">
    <source>
        <dbReference type="ARBA" id="ARBA00000971"/>
    </source>
</evidence>
<dbReference type="STRING" id="1333662.LPB303_14725"/>
<dbReference type="EMBL" id="LVWE01000059">
    <property type="protein sequence ID" value="OAD42563.1"/>
    <property type="molecule type" value="Genomic_DNA"/>
</dbReference>
<evidence type="ECO:0000256" key="3">
    <source>
        <dbReference type="ARBA" id="ARBA00023110"/>
    </source>
</evidence>
<dbReference type="PROSITE" id="PS51257">
    <property type="entry name" value="PROKAR_LIPOPROTEIN"/>
    <property type="match status" value="1"/>
</dbReference>
<dbReference type="GO" id="GO:0003755">
    <property type="term" value="F:peptidyl-prolyl cis-trans isomerase activity"/>
    <property type="evidence" value="ECO:0007669"/>
    <property type="project" value="UniProtKB-KW"/>
</dbReference>
<feature type="signal peptide" evidence="6">
    <location>
        <begin position="1"/>
        <end position="21"/>
    </location>
</feature>
<dbReference type="PROSITE" id="PS50059">
    <property type="entry name" value="FKBP_PPIASE"/>
    <property type="match status" value="1"/>
</dbReference>
<evidence type="ECO:0000313" key="9">
    <source>
        <dbReference type="Proteomes" id="UP000076923"/>
    </source>
</evidence>
<keyword evidence="3 4" id="KW-0697">Rotamase</keyword>
<evidence type="ECO:0000256" key="4">
    <source>
        <dbReference type="PROSITE-ProRule" id="PRU00277"/>
    </source>
</evidence>
<evidence type="ECO:0000256" key="2">
    <source>
        <dbReference type="ARBA" id="ARBA00013194"/>
    </source>
</evidence>
<feature type="domain" description="PPIase FKBP-type" evidence="7">
    <location>
        <begin position="108"/>
        <end position="208"/>
    </location>
</feature>
<name>A0A176T575_9FLAO</name>
<keyword evidence="4" id="KW-0413">Isomerase</keyword>
<gene>
    <name evidence="8" type="ORF">LPB303_14725</name>
</gene>
<dbReference type="InterPro" id="IPR046357">
    <property type="entry name" value="PPIase_dom_sf"/>
</dbReference>
<protein>
    <recommendedName>
        <fullName evidence="2 4">peptidylprolyl isomerase</fullName>
        <ecNumber evidence="2 4">5.2.1.8</ecNumber>
    </recommendedName>
</protein>
<reference evidence="8 9" key="1">
    <citation type="submission" date="2016-02" db="EMBL/GenBank/DDBJ databases">
        <title>Draft genome sequence of Polaribacter atrinae KACC17473.</title>
        <authorList>
            <person name="Shin S.-K."/>
            <person name="Yi H."/>
        </authorList>
    </citation>
    <scope>NUCLEOTIDE SEQUENCE [LARGE SCALE GENOMIC DNA]</scope>
    <source>
        <strain evidence="8 9">KACC 17473</strain>
    </source>
</reference>
<dbReference type="OrthoDB" id="1424215at2"/>
<dbReference type="AlphaFoldDB" id="A0A176T575"/>
<feature type="region of interest" description="Disordered" evidence="5">
    <location>
        <begin position="216"/>
        <end position="289"/>
    </location>
</feature>
<dbReference type="InterPro" id="IPR001179">
    <property type="entry name" value="PPIase_FKBP_dom"/>
</dbReference>
<dbReference type="EC" id="5.2.1.8" evidence="2 4"/>
<feature type="chain" id="PRO_5008049664" description="peptidylprolyl isomerase" evidence="6">
    <location>
        <begin position="22"/>
        <end position="289"/>
    </location>
</feature>
<evidence type="ECO:0000256" key="6">
    <source>
        <dbReference type="SAM" id="SignalP"/>
    </source>
</evidence>
<evidence type="ECO:0000256" key="5">
    <source>
        <dbReference type="SAM" id="MobiDB-lite"/>
    </source>
</evidence>
<sequence length="289" mass="32098">MNKIKNIFAFAIISIILYSCSNTTSTAVDDFDYEAQALIDNDTLVQFLKNHYFDTTVDSVKAIISGQTPLYENISSMNVTENDIDYTLYYYVNNIGTPTIEKGNPTVMDSVFVKYYGQRIVKTDSISAVFDYNDGQWFTLNGVIRGWSHGFTNFKGGDNITDNGPITYENGGKGILFIPSGLAYGNIGSGNILSNECIFFYIDLYDFVKDTDHDNDGIPSIMEDPDGNGDPRDDDTDLNGVPNYFDEDDDGDGVLTINEDKNNDGNPANDFSDEINNPTLADYLNPDIN</sequence>
<keyword evidence="9" id="KW-1185">Reference proteome</keyword>
<dbReference type="SUPFAM" id="SSF54534">
    <property type="entry name" value="FKBP-like"/>
    <property type="match status" value="1"/>
</dbReference>
<evidence type="ECO:0000259" key="7">
    <source>
        <dbReference type="PROSITE" id="PS50059"/>
    </source>
</evidence>
<evidence type="ECO:0000313" key="8">
    <source>
        <dbReference type="EMBL" id="OAD42563.1"/>
    </source>
</evidence>
<feature type="compositionally biased region" description="Acidic residues" evidence="5">
    <location>
        <begin position="223"/>
        <end position="237"/>
    </location>
</feature>
<dbReference type="Proteomes" id="UP000076923">
    <property type="component" value="Unassembled WGS sequence"/>
</dbReference>
<accession>A0A176T575</accession>
<proteinExistence type="predicted"/>
<dbReference type="RefSeq" id="WP_068451832.1">
    <property type="nucleotide sequence ID" value="NZ_CANKUV010000008.1"/>
</dbReference>
<organism evidence="8 9">
    <name type="scientific">Polaribacter atrinae</name>
    <dbReference type="NCBI Taxonomy" id="1333662"/>
    <lineage>
        <taxon>Bacteria</taxon>
        <taxon>Pseudomonadati</taxon>
        <taxon>Bacteroidota</taxon>
        <taxon>Flavobacteriia</taxon>
        <taxon>Flavobacteriales</taxon>
        <taxon>Flavobacteriaceae</taxon>
    </lineage>
</organism>
<keyword evidence="6" id="KW-0732">Signal</keyword>